<reference evidence="5 6" key="1">
    <citation type="submission" date="2019-01" db="EMBL/GenBank/DDBJ databases">
        <authorList>
            <person name="Chen W.-M."/>
        </authorList>
    </citation>
    <scope>NUCLEOTIDE SEQUENCE [LARGE SCALE GENOMIC DNA]</scope>
    <source>
        <strain evidence="5 6">TLA-22</strain>
    </source>
</reference>
<dbReference type="PANTHER" id="PTHR43537">
    <property type="entry name" value="TRANSCRIPTIONAL REGULATOR, GNTR FAMILY"/>
    <property type="match status" value="1"/>
</dbReference>
<keyword evidence="3" id="KW-0804">Transcription</keyword>
<sequence>MAGRAPAVLNGERPADNLARFAYRQVLGALFDRRLPLGAFVSQRDLVRLLNVPVQPLRDALKVLEAEGVVEIMPRAGIQFVKPDYEMVHNIYQFRAIIERTAARRFAETADGDSIAALIDDHRRVQSTIEQAGFDDTALSDMLRLERTLHDGMTASLRNPLVEKAAQRLKNHVILIRLDVVMTRPFALRTIAEHLAILSACAERDGDRAEAALADHFQQSLGRMVGTI</sequence>
<comment type="caution">
    <text evidence="5">The sequence shown here is derived from an EMBL/GenBank/DDBJ whole genome shotgun (WGS) entry which is preliminary data.</text>
</comment>
<dbReference type="Gene3D" id="1.20.120.530">
    <property type="entry name" value="GntR ligand-binding domain-like"/>
    <property type="match status" value="1"/>
</dbReference>
<gene>
    <name evidence="5" type="ORF">ENE74_15420</name>
</gene>
<dbReference type="EMBL" id="RZUL01000007">
    <property type="protein sequence ID" value="RVT39432.1"/>
    <property type="molecule type" value="Genomic_DNA"/>
</dbReference>
<dbReference type="PANTHER" id="PTHR43537:SF49">
    <property type="entry name" value="TRANSCRIPTIONAL REGULATORY PROTEIN"/>
    <property type="match status" value="1"/>
</dbReference>
<evidence type="ECO:0000313" key="5">
    <source>
        <dbReference type="EMBL" id="RVT39432.1"/>
    </source>
</evidence>
<dbReference type="GO" id="GO:0003700">
    <property type="term" value="F:DNA-binding transcription factor activity"/>
    <property type="evidence" value="ECO:0007669"/>
    <property type="project" value="InterPro"/>
</dbReference>
<evidence type="ECO:0000259" key="4">
    <source>
        <dbReference type="SMART" id="SM00895"/>
    </source>
</evidence>
<dbReference type="GO" id="GO:0003677">
    <property type="term" value="F:DNA binding"/>
    <property type="evidence" value="ECO:0007669"/>
    <property type="project" value="UniProtKB-KW"/>
</dbReference>
<dbReference type="InterPro" id="IPR011711">
    <property type="entry name" value="GntR_C"/>
</dbReference>
<proteinExistence type="predicted"/>
<evidence type="ECO:0000256" key="1">
    <source>
        <dbReference type="ARBA" id="ARBA00023015"/>
    </source>
</evidence>
<dbReference type="InterPro" id="IPR000524">
    <property type="entry name" value="Tscrpt_reg_HTH_GntR"/>
</dbReference>
<dbReference type="SMART" id="SM00895">
    <property type="entry name" value="FCD"/>
    <property type="match status" value="1"/>
</dbReference>
<accession>A0A437J484</accession>
<dbReference type="SUPFAM" id="SSF46785">
    <property type="entry name" value="Winged helix' DNA-binding domain"/>
    <property type="match status" value="1"/>
</dbReference>
<evidence type="ECO:0000313" key="6">
    <source>
        <dbReference type="Proteomes" id="UP000282977"/>
    </source>
</evidence>
<dbReference type="InterPro" id="IPR036388">
    <property type="entry name" value="WH-like_DNA-bd_sf"/>
</dbReference>
<name>A0A437J484_9SPHN</name>
<dbReference type="InterPro" id="IPR008920">
    <property type="entry name" value="TF_FadR/GntR_C"/>
</dbReference>
<protein>
    <submittedName>
        <fullName evidence="5">GntR family transcriptional regulator</fullName>
    </submittedName>
</protein>
<feature type="domain" description="GntR C-terminal" evidence="4">
    <location>
        <begin position="90"/>
        <end position="219"/>
    </location>
</feature>
<dbReference type="OrthoDB" id="9812290at2"/>
<dbReference type="Proteomes" id="UP000282977">
    <property type="component" value="Unassembled WGS sequence"/>
</dbReference>
<keyword evidence="1" id="KW-0805">Transcription regulation</keyword>
<dbReference type="AlphaFoldDB" id="A0A437J484"/>
<keyword evidence="6" id="KW-1185">Reference proteome</keyword>
<organism evidence="5 6">
    <name type="scientific">Sphingobium algorifonticola</name>
    <dbReference type="NCBI Taxonomy" id="2008318"/>
    <lineage>
        <taxon>Bacteria</taxon>
        <taxon>Pseudomonadati</taxon>
        <taxon>Pseudomonadota</taxon>
        <taxon>Alphaproteobacteria</taxon>
        <taxon>Sphingomonadales</taxon>
        <taxon>Sphingomonadaceae</taxon>
        <taxon>Sphingobium</taxon>
    </lineage>
</organism>
<dbReference type="SUPFAM" id="SSF48008">
    <property type="entry name" value="GntR ligand-binding domain-like"/>
    <property type="match status" value="1"/>
</dbReference>
<keyword evidence="2" id="KW-0238">DNA-binding</keyword>
<dbReference type="Gene3D" id="1.10.10.10">
    <property type="entry name" value="Winged helix-like DNA-binding domain superfamily/Winged helix DNA-binding domain"/>
    <property type="match status" value="1"/>
</dbReference>
<dbReference type="RefSeq" id="WP_127691795.1">
    <property type="nucleotide sequence ID" value="NZ_RZUL01000007.1"/>
</dbReference>
<evidence type="ECO:0000256" key="2">
    <source>
        <dbReference type="ARBA" id="ARBA00023125"/>
    </source>
</evidence>
<dbReference type="InterPro" id="IPR036390">
    <property type="entry name" value="WH_DNA-bd_sf"/>
</dbReference>
<dbReference type="Pfam" id="PF07729">
    <property type="entry name" value="FCD"/>
    <property type="match status" value="1"/>
</dbReference>
<dbReference type="Pfam" id="PF00392">
    <property type="entry name" value="GntR"/>
    <property type="match status" value="1"/>
</dbReference>
<evidence type="ECO:0000256" key="3">
    <source>
        <dbReference type="ARBA" id="ARBA00023163"/>
    </source>
</evidence>